<evidence type="ECO:0000256" key="7">
    <source>
        <dbReference type="ARBA" id="ARBA00022840"/>
    </source>
</evidence>
<dbReference type="InterPro" id="IPR011009">
    <property type="entry name" value="Kinase-like_dom_sf"/>
</dbReference>
<comment type="catalytic activity">
    <reaction evidence="9">
        <text>L-seryl-[protein] + ATP = O-phospho-L-seryl-[protein] + ADP + H(+)</text>
        <dbReference type="Rhea" id="RHEA:17989"/>
        <dbReference type="Rhea" id="RHEA-COMP:9863"/>
        <dbReference type="Rhea" id="RHEA-COMP:11604"/>
        <dbReference type="ChEBI" id="CHEBI:15378"/>
        <dbReference type="ChEBI" id="CHEBI:29999"/>
        <dbReference type="ChEBI" id="CHEBI:30616"/>
        <dbReference type="ChEBI" id="CHEBI:83421"/>
        <dbReference type="ChEBI" id="CHEBI:456216"/>
        <dbReference type="EC" id="2.7.11.22"/>
    </reaction>
</comment>
<feature type="compositionally biased region" description="Acidic residues" evidence="10">
    <location>
        <begin position="394"/>
        <end position="419"/>
    </location>
</feature>
<dbReference type="SUPFAM" id="SSF56112">
    <property type="entry name" value="Protein kinase-like (PK-like)"/>
    <property type="match status" value="1"/>
</dbReference>
<proteinExistence type="inferred from homology"/>
<dbReference type="CDD" id="cd07843">
    <property type="entry name" value="STKc_CDC2L1"/>
    <property type="match status" value="1"/>
</dbReference>
<evidence type="ECO:0000256" key="6">
    <source>
        <dbReference type="ARBA" id="ARBA00022777"/>
    </source>
</evidence>
<dbReference type="PANTHER" id="PTHR24056">
    <property type="entry name" value="CELL DIVISION PROTEIN KINASE"/>
    <property type="match status" value="1"/>
</dbReference>
<protein>
    <recommendedName>
        <fullName evidence="2">cyclin-dependent kinase</fullName>
        <ecNumber evidence="2">2.7.11.22</ecNumber>
    </recommendedName>
</protein>
<sequence length="1065" mass="122131">MSDGEQSEDGQVKSGVELSPSEDEETNDSLDIKPPQASSSSAYYGTSSSQKRKDKKTKDRSHRHRGMMQERERDPRDRGDGGRGRDHYREREHYASLSASSREQQHRSGRSSTTTTVSGGGGGRDRGREPTQRDSKHHSTRYEMNPFYGEMRETYHSKRERDREHRGEDRERDREREYRAMRDRERDRDYERVRDHGEKQRRQPTDASSSLGDSLMKAQDQDKLLEDLRTRLLNKKSRYDSKHREREREMAPASGEMADAYIDEQEHYEQKRESKRDHRHAHASGRHRGDPEDRERRHRERRYDSRGMDVVEIIESPDHHQQRHHHQQQQQQQHQQEAMHQDMPRTAEEKEQDARRAKLLEADREMLRRKEAARDELKARRLHKEEENPRAHDDTDDTDDDISAEELNDEQDEAEEDADVVMLSGDEEQQRRERRAKKRSRHRRHRHRERRNRATKEDDGEHHHLDDNEGAGGSRRASDSETSSSDASERSDGDEEDEEHAPVSPLSVGELAKSDRRHRRSDSAASYRSRSHSRTRSGSGSVSRSHSRSRSPLAARHRHRHHEESHTDGSSRSRSRDDQASRGDRRRGKPGDEDDHHDAEGDVDGDNVVADGRSQKKPRNDHADDDAAGGGDDDGGDDADASSSGEVEVKNRLPPYYPGIQGCRSVEEFLCLNRIEEGTYGVVYRAKDKRTEEIVALKRLKMEKEKEGFPITSLREINTLLKGQHPNIVTVREIVVGSNMDKIFIVMDYVEHDLKSLMETMKHKKQVFLPGEVKCLTQQLLRAVAHLHDNWILHRDLKTSNLLLSHKGILKVGDFGLAREYGSPLKPYTSIVVTLWYRAPELLLCCKEYSTPIDIWSVGCIFAEFLSMAALFPGKTEIDQLNRIFKDLGTPNEKIWPGYNELPAVQKMTFTEYPVSNLRKKFAHLTSELGIGLLQGLLTFDPKQRLTAEAALQHSYFRELPLPIDPAMFPTWPAKSELGLKKALASSPKPPSGGGEFKKLVRFSPVALYSWYGNRHLLIEHLFSSQGDDAVPESAAAMAGGFHLGGVTYAESRQLAMGPGFSLKF</sequence>
<feature type="compositionally biased region" description="Basic residues" evidence="10">
    <location>
        <begin position="432"/>
        <end position="451"/>
    </location>
</feature>
<dbReference type="GO" id="GO:0004693">
    <property type="term" value="F:cyclin-dependent protein serine/threonine kinase activity"/>
    <property type="evidence" value="ECO:0007669"/>
    <property type="project" value="UniProtKB-EC"/>
</dbReference>
<evidence type="ECO:0000256" key="8">
    <source>
        <dbReference type="ARBA" id="ARBA00047811"/>
    </source>
</evidence>
<dbReference type="FunFam" id="1.10.510.10:FF:000523">
    <property type="entry name" value="Serine/threonine-protein kinase PITSLRE"/>
    <property type="match status" value="1"/>
</dbReference>
<evidence type="ECO:0000256" key="1">
    <source>
        <dbReference type="ARBA" id="ARBA00006485"/>
    </source>
</evidence>
<feature type="domain" description="Protein kinase" evidence="11">
    <location>
        <begin position="669"/>
        <end position="957"/>
    </location>
</feature>
<dbReference type="InterPro" id="IPR000719">
    <property type="entry name" value="Prot_kinase_dom"/>
</dbReference>
<evidence type="ECO:0000256" key="5">
    <source>
        <dbReference type="ARBA" id="ARBA00022741"/>
    </source>
</evidence>
<dbReference type="VEuPathDB" id="VectorBase:ADAC007836"/>
<dbReference type="PANTHER" id="PTHR24056:SF107">
    <property type="entry name" value="CYCLIN-DEPENDENT KINASE 11A-RELATED"/>
    <property type="match status" value="1"/>
</dbReference>
<dbReference type="SMART" id="SM00220">
    <property type="entry name" value="S_TKc"/>
    <property type="match status" value="1"/>
</dbReference>
<dbReference type="AlphaFoldDB" id="A0A2M4CQG5"/>
<feature type="compositionally biased region" description="Basic and acidic residues" evidence="10">
    <location>
        <begin position="123"/>
        <end position="134"/>
    </location>
</feature>
<feature type="compositionally biased region" description="Basic and acidic residues" evidence="10">
    <location>
        <begin position="150"/>
        <end position="204"/>
    </location>
</feature>
<evidence type="ECO:0000256" key="3">
    <source>
        <dbReference type="ARBA" id="ARBA00022527"/>
    </source>
</evidence>
<dbReference type="VEuPathDB" id="VectorBase:ADAR2_004412"/>
<evidence type="ECO:0000256" key="2">
    <source>
        <dbReference type="ARBA" id="ARBA00012425"/>
    </source>
</evidence>
<reference evidence="12" key="1">
    <citation type="submission" date="2018-01" db="EMBL/GenBank/DDBJ databases">
        <title>An insight into the sialome of Amazonian anophelines.</title>
        <authorList>
            <person name="Ribeiro J.M."/>
            <person name="Scarpassa V."/>
            <person name="Calvo E."/>
        </authorList>
    </citation>
    <scope>NUCLEOTIDE SEQUENCE</scope>
</reference>
<evidence type="ECO:0000259" key="11">
    <source>
        <dbReference type="PROSITE" id="PS50011"/>
    </source>
</evidence>
<dbReference type="GO" id="GO:0007346">
    <property type="term" value="P:regulation of mitotic cell cycle"/>
    <property type="evidence" value="ECO:0007669"/>
    <property type="project" value="TreeGrafter"/>
</dbReference>
<evidence type="ECO:0000313" key="12">
    <source>
        <dbReference type="EMBL" id="MBW67519.1"/>
    </source>
</evidence>
<dbReference type="Gene3D" id="3.30.200.20">
    <property type="entry name" value="Phosphorylase Kinase, domain 1"/>
    <property type="match status" value="1"/>
</dbReference>
<dbReference type="GO" id="GO:0005634">
    <property type="term" value="C:nucleus"/>
    <property type="evidence" value="ECO:0007669"/>
    <property type="project" value="TreeGrafter"/>
</dbReference>
<feature type="compositionally biased region" description="Basic and acidic residues" evidence="10">
    <location>
        <begin position="562"/>
        <end position="600"/>
    </location>
</feature>
<feature type="compositionally biased region" description="Basic and acidic residues" evidence="10">
    <location>
        <begin position="452"/>
        <end position="467"/>
    </location>
</feature>
<dbReference type="Gene3D" id="1.10.510.10">
    <property type="entry name" value="Transferase(Phosphotransferase) domain 1"/>
    <property type="match status" value="1"/>
</dbReference>
<dbReference type="PROSITE" id="PS00108">
    <property type="entry name" value="PROTEIN_KINASE_ST"/>
    <property type="match status" value="1"/>
</dbReference>
<feature type="compositionally biased region" description="Basic residues" evidence="10">
    <location>
        <begin position="277"/>
        <end position="286"/>
    </location>
</feature>
<feature type="compositionally biased region" description="Basic and acidic residues" evidence="10">
    <location>
        <begin position="219"/>
        <end position="230"/>
    </location>
</feature>
<feature type="compositionally biased region" description="Low complexity" evidence="10">
    <location>
        <begin position="37"/>
        <end position="49"/>
    </location>
</feature>
<keyword evidence="4" id="KW-0808">Transferase</keyword>
<keyword evidence="5" id="KW-0547">Nucleotide-binding</keyword>
<evidence type="ECO:0000256" key="4">
    <source>
        <dbReference type="ARBA" id="ARBA00022679"/>
    </source>
</evidence>
<dbReference type="EC" id="2.7.11.22" evidence="2"/>
<evidence type="ECO:0000256" key="9">
    <source>
        <dbReference type="ARBA" id="ARBA00048367"/>
    </source>
</evidence>
<feature type="compositionally biased region" description="Basic and acidic residues" evidence="10">
    <location>
        <begin position="337"/>
        <end position="393"/>
    </location>
</feature>
<feature type="compositionally biased region" description="Basic and acidic residues" evidence="10">
    <location>
        <begin position="237"/>
        <end position="250"/>
    </location>
</feature>
<feature type="compositionally biased region" description="Basic and acidic residues" evidence="10">
    <location>
        <begin position="67"/>
        <end position="94"/>
    </location>
</feature>
<keyword evidence="3" id="KW-0723">Serine/threonine-protein kinase</keyword>
<comment type="similarity">
    <text evidence="1">Belongs to the protein kinase superfamily. CMGC Ser/Thr protein kinase family. CDC2/CDKX subfamily.</text>
</comment>
<dbReference type="FunFam" id="3.30.200.20:FF:000054">
    <property type="entry name" value="Cyclin-dependent kinase 11B"/>
    <property type="match status" value="1"/>
</dbReference>
<dbReference type="InterPro" id="IPR008271">
    <property type="entry name" value="Ser/Thr_kinase_AS"/>
</dbReference>
<keyword evidence="6" id="KW-0418">Kinase</keyword>
<dbReference type="Pfam" id="PF00069">
    <property type="entry name" value="Pkinase"/>
    <property type="match status" value="1"/>
</dbReference>
<evidence type="ECO:0000256" key="10">
    <source>
        <dbReference type="SAM" id="MobiDB-lite"/>
    </source>
</evidence>
<comment type="catalytic activity">
    <reaction evidence="8">
        <text>L-threonyl-[protein] + ATP = O-phospho-L-threonyl-[protein] + ADP + H(+)</text>
        <dbReference type="Rhea" id="RHEA:46608"/>
        <dbReference type="Rhea" id="RHEA-COMP:11060"/>
        <dbReference type="Rhea" id="RHEA-COMP:11605"/>
        <dbReference type="ChEBI" id="CHEBI:15378"/>
        <dbReference type="ChEBI" id="CHEBI:30013"/>
        <dbReference type="ChEBI" id="CHEBI:30616"/>
        <dbReference type="ChEBI" id="CHEBI:61977"/>
        <dbReference type="ChEBI" id="CHEBI:456216"/>
        <dbReference type="EC" id="2.7.11.22"/>
    </reaction>
</comment>
<dbReference type="GO" id="GO:0005524">
    <property type="term" value="F:ATP binding"/>
    <property type="evidence" value="ECO:0007669"/>
    <property type="project" value="UniProtKB-KW"/>
</dbReference>
<feature type="compositionally biased region" description="Basic and acidic residues" evidence="10">
    <location>
        <begin position="287"/>
        <end position="309"/>
    </location>
</feature>
<dbReference type="InterPro" id="IPR045267">
    <property type="entry name" value="CDK11/PITSLRE_STKc"/>
</dbReference>
<feature type="compositionally biased region" description="Acidic residues" evidence="10">
    <location>
        <begin position="623"/>
        <end position="640"/>
    </location>
</feature>
<dbReference type="EMBL" id="GGFL01003341">
    <property type="protein sequence ID" value="MBW67519.1"/>
    <property type="molecule type" value="Transcribed_RNA"/>
</dbReference>
<organism evidence="12">
    <name type="scientific">Anopheles darlingi</name>
    <name type="common">Mosquito</name>
    <dbReference type="NCBI Taxonomy" id="43151"/>
    <lineage>
        <taxon>Eukaryota</taxon>
        <taxon>Metazoa</taxon>
        <taxon>Ecdysozoa</taxon>
        <taxon>Arthropoda</taxon>
        <taxon>Hexapoda</taxon>
        <taxon>Insecta</taxon>
        <taxon>Pterygota</taxon>
        <taxon>Neoptera</taxon>
        <taxon>Endopterygota</taxon>
        <taxon>Diptera</taxon>
        <taxon>Nematocera</taxon>
        <taxon>Culicoidea</taxon>
        <taxon>Culicidae</taxon>
        <taxon>Anophelinae</taxon>
        <taxon>Anopheles</taxon>
    </lineage>
</organism>
<name>A0A2M4CQG5_ANODA</name>
<feature type="compositionally biased region" description="Basic residues" evidence="10">
    <location>
        <begin position="50"/>
        <end position="66"/>
    </location>
</feature>
<feature type="compositionally biased region" description="Basic and acidic residues" evidence="10">
    <location>
        <begin position="264"/>
        <end position="276"/>
    </location>
</feature>
<keyword evidence="7" id="KW-0067">ATP-binding</keyword>
<feature type="region of interest" description="Disordered" evidence="10">
    <location>
        <begin position="1"/>
        <end position="656"/>
    </location>
</feature>
<dbReference type="PROSITE" id="PS50011">
    <property type="entry name" value="PROTEIN_KINASE_DOM"/>
    <property type="match status" value="1"/>
</dbReference>
<accession>A0A2M4CQG5</accession>
<feature type="compositionally biased region" description="Basic residues" evidence="10">
    <location>
        <begin position="545"/>
        <end position="561"/>
    </location>
</feature>
<dbReference type="InterPro" id="IPR050108">
    <property type="entry name" value="CDK"/>
</dbReference>